<keyword evidence="7" id="KW-1185">Reference proteome</keyword>
<dbReference type="Gene3D" id="3.40.50.2000">
    <property type="entry name" value="Glycogen Phosphorylase B"/>
    <property type="match status" value="2"/>
</dbReference>
<protein>
    <recommendedName>
        <fullName evidence="5">Glycosyltransferase</fullName>
        <ecNumber evidence="5">2.4.1.-</ecNumber>
    </recommendedName>
</protein>
<organism evidence="6 7">
    <name type="scientific">Stylosanthes scabra</name>
    <dbReference type="NCBI Taxonomy" id="79078"/>
    <lineage>
        <taxon>Eukaryota</taxon>
        <taxon>Viridiplantae</taxon>
        <taxon>Streptophyta</taxon>
        <taxon>Embryophyta</taxon>
        <taxon>Tracheophyta</taxon>
        <taxon>Spermatophyta</taxon>
        <taxon>Magnoliopsida</taxon>
        <taxon>eudicotyledons</taxon>
        <taxon>Gunneridae</taxon>
        <taxon>Pentapetalae</taxon>
        <taxon>rosids</taxon>
        <taxon>fabids</taxon>
        <taxon>Fabales</taxon>
        <taxon>Fabaceae</taxon>
        <taxon>Papilionoideae</taxon>
        <taxon>50 kb inversion clade</taxon>
        <taxon>dalbergioids sensu lato</taxon>
        <taxon>Dalbergieae</taxon>
        <taxon>Pterocarpus clade</taxon>
        <taxon>Stylosanthes</taxon>
    </lineage>
</organism>
<dbReference type="Pfam" id="PF00201">
    <property type="entry name" value="UDPGT"/>
    <property type="match status" value="1"/>
</dbReference>
<comment type="similarity">
    <text evidence="1 4">Belongs to the UDP-glycosyltransferase family.</text>
</comment>
<evidence type="ECO:0000256" key="3">
    <source>
        <dbReference type="ARBA" id="ARBA00022679"/>
    </source>
</evidence>
<gene>
    <name evidence="6" type="ORF">PIB30_050004</name>
</gene>
<dbReference type="PANTHER" id="PTHR48047:SF51">
    <property type="entry name" value="GLYCOSYLTRANSFERASE"/>
    <property type="match status" value="1"/>
</dbReference>
<keyword evidence="3 4" id="KW-0808">Transferase</keyword>
<evidence type="ECO:0000313" key="7">
    <source>
        <dbReference type="Proteomes" id="UP001341840"/>
    </source>
</evidence>
<reference evidence="6 7" key="1">
    <citation type="journal article" date="2023" name="Plants (Basel)">
        <title>Bridging the Gap: Combining Genomics and Transcriptomics Approaches to Understand Stylosanthes scabra, an Orphan Legume from the Brazilian Caatinga.</title>
        <authorList>
            <person name="Ferreira-Neto J.R.C."/>
            <person name="da Silva M.D."/>
            <person name="Binneck E."/>
            <person name="de Melo N.F."/>
            <person name="da Silva R.H."/>
            <person name="de Melo A.L.T.M."/>
            <person name="Pandolfi V."/>
            <person name="Bustamante F.O."/>
            <person name="Brasileiro-Vidal A.C."/>
            <person name="Benko-Iseppon A.M."/>
        </authorList>
    </citation>
    <scope>NUCLEOTIDE SEQUENCE [LARGE SCALE GENOMIC DNA]</scope>
    <source>
        <tissue evidence="6">Leaves</tissue>
    </source>
</reference>
<dbReference type="SUPFAM" id="SSF53756">
    <property type="entry name" value="UDP-Glycosyltransferase/glycogen phosphorylase"/>
    <property type="match status" value="1"/>
</dbReference>
<dbReference type="InterPro" id="IPR035595">
    <property type="entry name" value="UDP_glycos_trans_CS"/>
</dbReference>
<proteinExistence type="inferred from homology"/>
<sequence length="456" mass="51274">MGSSAQQHVLLFPFMAKGHTIPLLQFGRTLLNRHVAVTVVTTPANRPFIEESLAGTTASIVTIPFSSTAVPGVESTDKLPSMSLFYHFGMSTISMQPYFERVLEALPRVNFMVTDGFLWWTLQSANKFKIRRLAFNGMSSYCLSLCTVATVEGVFSGPQSMGELVELTQFPGIRMCKDDVEAELRDLDLRKVAHEFNTKLMETTMKSYGVVGNSFYEPEPAFVDYLNSNSLYKTWCLDPFCLAAQQPYREQDTKPRWIQWLDEKLEDKCSVLYVSFGSQPEVSHEQLEEIAFGLEESSVNFLWVITKKDWDLPEGLEERVKSKGMVVREWVDQREILMHESVRGFLSHCGWNSVLESVCAGVPILAWPLAADQHLNAKMVDEEIRVGVRVETSDGSLRGFVRREGLKKRVTELMEGAKGKEASKKVGEWACMARKAVEEGGSSWSSLGSLLQETSV</sequence>
<evidence type="ECO:0000256" key="2">
    <source>
        <dbReference type="ARBA" id="ARBA00022676"/>
    </source>
</evidence>
<dbReference type="EMBL" id="JASCZI010090961">
    <property type="protein sequence ID" value="MED6148093.1"/>
    <property type="molecule type" value="Genomic_DNA"/>
</dbReference>
<dbReference type="PANTHER" id="PTHR48047">
    <property type="entry name" value="GLYCOSYLTRANSFERASE"/>
    <property type="match status" value="1"/>
</dbReference>
<keyword evidence="2 4" id="KW-0328">Glycosyltransferase</keyword>
<dbReference type="EC" id="2.4.1.-" evidence="5"/>
<accession>A0ABU6TJG7</accession>
<dbReference type="PROSITE" id="PS00375">
    <property type="entry name" value="UDPGT"/>
    <property type="match status" value="1"/>
</dbReference>
<comment type="caution">
    <text evidence="6">The sequence shown here is derived from an EMBL/GenBank/DDBJ whole genome shotgun (WGS) entry which is preliminary data.</text>
</comment>
<evidence type="ECO:0000313" key="6">
    <source>
        <dbReference type="EMBL" id="MED6148093.1"/>
    </source>
</evidence>
<dbReference type="Proteomes" id="UP001341840">
    <property type="component" value="Unassembled WGS sequence"/>
</dbReference>
<evidence type="ECO:0000256" key="1">
    <source>
        <dbReference type="ARBA" id="ARBA00009995"/>
    </source>
</evidence>
<evidence type="ECO:0000256" key="4">
    <source>
        <dbReference type="RuleBase" id="RU003718"/>
    </source>
</evidence>
<dbReference type="CDD" id="cd03784">
    <property type="entry name" value="GT1_Gtf-like"/>
    <property type="match status" value="1"/>
</dbReference>
<evidence type="ECO:0000256" key="5">
    <source>
        <dbReference type="RuleBase" id="RU362057"/>
    </source>
</evidence>
<dbReference type="InterPro" id="IPR002213">
    <property type="entry name" value="UDP_glucos_trans"/>
</dbReference>
<name>A0ABU6TJG7_9FABA</name>